<dbReference type="GO" id="GO:0005524">
    <property type="term" value="F:ATP binding"/>
    <property type="evidence" value="ECO:0007669"/>
    <property type="project" value="UniProtKB-KW"/>
</dbReference>
<keyword evidence="3" id="KW-0805">Transcription regulation</keyword>
<dbReference type="InterPro" id="IPR025943">
    <property type="entry name" value="Sigma_54_int_dom_ATP-bd_2"/>
</dbReference>
<dbReference type="InterPro" id="IPR024096">
    <property type="entry name" value="NO_sig/Golgi_transp_ligand-bd"/>
</dbReference>
<dbReference type="PROSITE" id="PS50045">
    <property type="entry name" value="SIGMA54_INTERACT_4"/>
    <property type="match status" value="1"/>
</dbReference>
<keyword evidence="4" id="KW-0238">DNA-binding</keyword>
<dbReference type="FunFam" id="3.40.50.300:FF:000006">
    <property type="entry name" value="DNA-binding transcriptional regulator NtrC"/>
    <property type="match status" value="1"/>
</dbReference>
<dbReference type="Gene3D" id="1.10.10.60">
    <property type="entry name" value="Homeodomain-like"/>
    <property type="match status" value="1"/>
</dbReference>
<feature type="coiled-coil region" evidence="6">
    <location>
        <begin position="203"/>
        <end position="230"/>
    </location>
</feature>
<dbReference type="InterPro" id="IPR000847">
    <property type="entry name" value="LysR_HTH_N"/>
</dbReference>
<accession>A0A2S0N1Z4</accession>
<evidence type="ECO:0000256" key="6">
    <source>
        <dbReference type="SAM" id="Coils"/>
    </source>
</evidence>
<dbReference type="KEGG" id="simp:C6571_13560"/>
<dbReference type="PROSITE" id="PS00688">
    <property type="entry name" value="SIGMA54_INTERACT_3"/>
    <property type="match status" value="1"/>
</dbReference>
<dbReference type="SMART" id="SM00989">
    <property type="entry name" value="V4R"/>
    <property type="match status" value="1"/>
</dbReference>
<dbReference type="SUPFAM" id="SSF111126">
    <property type="entry name" value="Ligand-binding domain in the NO signalling and Golgi transport"/>
    <property type="match status" value="1"/>
</dbReference>
<dbReference type="InterPro" id="IPR009057">
    <property type="entry name" value="Homeodomain-like_sf"/>
</dbReference>
<dbReference type="Gene3D" id="1.10.8.60">
    <property type="match status" value="1"/>
</dbReference>
<dbReference type="PROSITE" id="PS00675">
    <property type="entry name" value="SIGMA54_INTERACT_1"/>
    <property type="match status" value="1"/>
</dbReference>
<dbReference type="PROSITE" id="PS00676">
    <property type="entry name" value="SIGMA54_INTERACT_2"/>
    <property type="match status" value="1"/>
</dbReference>
<dbReference type="SMART" id="SM00382">
    <property type="entry name" value="AAA"/>
    <property type="match status" value="1"/>
</dbReference>
<dbReference type="InterPro" id="IPR027417">
    <property type="entry name" value="P-loop_NTPase"/>
</dbReference>
<dbReference type="InterPro" id="IPR003593">
    <property type="entry name" value="AAA+_ATPase"/>
</dbReference>
<evidence type="ECO:0000256" key="2">
    <source>
        <dbReference type="ARBA" id="ARBA00022840"/>
    </source>
</evidence>
<proteinExistence type="predicted"/>
<evidence type="ECO:0000313" key="10">
    <source>
        <dbReference type="Proteomes" id="UP000239326"/>
    </source>
</evidence>
<dbReference type="InterPro" id="IPR010523">
    <property type="entry name" value="XylR_N"/>
</dbReference>
<dbReference type="InterPro" id="IPR004096">
    <property type="entry name" value="V4R"/>
</dbReference>
<dbReference type="Pfam" id="PF25601">
    <property type="entry name" value="AAA_lid_14"/>
    <property type="match status" value="1"/>
</dbReference>
<dbReference type="Gene3D" id="3.40.50.300">
    <property type="entry name" value="P-loop containing nucleotide triphosphate hydrolases"/>
    <property type="match status" value="1"/>
</dbReference>
<dbReference type="InterPro" id="IPR002197">
    <property type="entry name" value="HTH_Fis"/>
</dbReference>
<protein>
    <submittedName>
        <fullName evidence="9">Sigma-54-dependent Fis family transcriptional regulator</fullName>
    </submittedName>
</protein>
<dbReference type="EMBL" id="CP027669">
    <property type="protein sequence ID" value="AVO42174.1"/>
    <property type="molecule type" value="Genomic_DNA"/>
</dbReference>
<dbReference type="GO" id="GO:0043565">
    <property type="term" value="F:sequence-specific DNA binding"/>
    <property type="evidence" value="ECO:0007669"/>
    <property type="project" value="InterPro"/>
</dbReference>
<dbReference type="SUPFAM" id="SSF46689">
    <property type="entry name" value="Homeodomain-like"/>
    <property type="match status" value="1"/>
</dbReference>
<dbReference type="InterPro" id="IPR025662">
    <property type="entry name" value="Sigma_54_int_dom_ATP-bd_1"/>
</dbReference>
<dbReference type="Pfam" id="PF02954">
    <property type="entry name" value="HTH_8"/>
    <property type="match status" value="1"/>
</dbReference>
<name>A0A2S0N1Z4_9BURK</name>
<dbReference type="Pfam" id="PF06505">
    <property type="entry name" value="XylR_N"/>
    <property type="match status" value="1"/>
</dbReference>
<feature type="domain" description="HTH lysR-type" evidence="8">
    <location>
        <begin position="527"/>
        <end position="563"/>
    </location>
</feature>
<organism evidence="9 10">
    <name type="scientific">Simplicispira suum</name>
    <dbReference type="NCBI Taxonomy" id="2109915"/>
    <lineage>
        <taxon>Bacteria</taxon>
        <taxon>Pseudomonadati</taxon>
        <taxon>Pseudomonadota</taxon>
        <taxon>Betaproteobacteria</taxon>
        <taxon>Burkholderiales</taxon>
        <taxon>Comamonadaceae</taxon>
        <taxon>Simplicispira</taxon>
    </lineage>
</organism>
<dbReference type="Pfam" id="PF02830">
    <property type="entry name" value="V4R"/>
    <property type="match status" value="1"/>
</dbReference>
<keyword evidence="10" id="KW-1185">Reference proteome</keyword>
<keyword evidence="6" id="KW-0175">Coiled coil</keyword>
<dbReference type="PROSITE" id="PS50931">
    <property type="entry name" value="HTH_LYSR"/>
    <property type="match status" value="1"/>
</dbReference>
<dbReference type="Gene3D" id="3.30.1380.20">
    <property type="entry name" value="Trafficking protein particle complex subunit 3"/>
    <property type="match status" value="1"/>
</dbReference>
<dbReference type="PANTHER" id="PTHR32071">
    <property type="entry name" value="TRANSCRIPTIONAL REGULATORY PROTEIN"/>
    <property type="match status" value="1"/>
</dbReference>
<evidence type="ECO:0000259" key="8">
    <source>
        <dbReference type="PROSITE" id="PS50931"/>
    </source>
</evidence>
<keyword evidence="5" id="KW-0804">Transcription</keyword>
<gene>
    <name evidence="9" type="ORF">C6571_13560</name>
</gene>
<keyword evidence="2" id="KW-0067">ATP-binding</keyword>
<evidence type="ECO:0000256" key="1">
    <source>
        <dbReference type="ARBA" id="ARBA00022741"/>
    </source>
</evidence>
<dbReference type="GO" id="GO:0003700">
    <property type="term" value="F:DNA-binding transcription factor activity"/>
    <property type="evidence" value="ECO:0007669"/>
    <property type="project" value="InterPro"/>
</dbReference>
<dbReference type="PANTHER" id="PTHR32071:SF117">
    <property type="entry name" value="PTS-DEPENDENT DIHYDROXYACETONE KINASE OPERON REGULATORY PROTEIN-RELATED"/>
    <property type="match status" value="1"/>
</dbReference>
<reference evidence="9 10" key="1">
    <citation type="submission" date="2018-03" db="EMBL/GenBank/DDBJ databases">
        <title>Genome sequencing of Simplicispira sp.</title>
        <authorList>
            <person name="Kim S.-J."/>
            <person name="Heo J."/>
            <person name="Kwon S.-W."/>
        </authorList>
    </citation>
    <scope>NUCLEOTIDE SEQUENCE [LARGE SCALE GENOMIC DNA]</scope>
    <source>
        <strain evidence="9 10">SC1-8</strain>
    </source>
</reference>
<dbReference type="CDD" id="cd00009">
    <property type="entry name" value="AAA"/>
    <property type="match status" value="1"/>
</dbReference>
<sequence>MPPTTLPPLPSDADLRRLVHFSAGDGRIWLSGQRMLLVHAAAFSALRRELMASIGPSHARRVLMRAGYASGERDALLARQVRPDAPLFEAFAVGPQLHMLEGAVQVTPQTFELDEEAGHFLGQFRWDHSWEAESHTRDFGPQQAPVCWMLLGYASGYTSAFFRRSVLYKEVQCSACGCSHCLIEGRFAEEWPDAPALARDYDADSVLVTLDELQSQVQSLRTQMQPADEQGPLVGRSRAFEQTVDLLRKAAQTQVTVLLTGETGVGKERFARALHSMGARADKPFVAVNCAALPAELVESELFGAEKGAYTGASAVRIGRFERADGGTLMLDELGELPLAAQAKLLRVLQTGEIERLGSTEARKVDVRLIAATNMDLEKAVQQGHFRRDLLYRLNVYPIRIPALRERVDDIEALAMHLLQKYVALHGKRILGFTDHALLAMRAYSWPGNVRELENLIERGVILTPSGEAVEAEVLFPHISLQAGATVNDAGVLERAAAPTAQAMQMYDALQDSGLTLEALEDVLIREAVARAGGNLSAAARALGLTRPQLSYRLARLQERAQV</sequence>
<dbReference type="AlphaFoldDB" id="A0A2S0N1Z4"/>
<evidence type="ECO:0000256" key="5">
    <source>
        <dbReference type="ARBA" id="ARBA00023163"/>
    </source>
</evidence>
<dbReference type="InterPro" id="IPR025944">
    <property type="entry name" value="Sigma_54_int_dom_CS"/>
</dbReference>
<dbReference type="OrthoDB" id="9761705at2"/>
<evidence type="ECO:0000259" key="7">
    <source>
        <dbReference type="PROSITE" id="PS50045"/>
    </source>
</evidence>
<dbReference type="Pfam" id="PF00158">
    <property type="entry name" value="Sigma54_activat"/>
    <property type="match status" value="1"/>
</dbReference>
<feature type="domain" description="Sigma-54 factor interaction" evidence="7">
    <location>
        <begin position="233"/>
        <end position="462"/>
    </location>
</feature>
<evidence type="ECO:0000313" key="9">
    <source>
        <dbReference type="EMBL" id="AVO42174.1"/>
    </source>
</evidence>
<dbReference type="InterPro" id="IPR058031">
    <property type="entry name" value="AAA_lid_NorR"/>
</dbReference>
<dbReference type="InterPro" id="IPR002078">
    <property type="entry name" value="Sigma_54_int"/>
</dbReference>
<dbReference type="SUPFAM" id="SSF52540">
    <property type="entry name" value="P-loop containing nucleoside triphosphate hydrolases"/>
    <property type="match status" value="1"/>
</dbReference>
<evidence type="ECO:0000256" key="3">
    <source>
        <dbReference type="ARBA" id="ARBA00023015"/>
    </source>
</evidence>
<evidence type="ECO:0000256" key="4">
    <source>
        <dbReference type="ARBA" id="ARBA00023125"/>
    </source>
</evidence>
<keyword evidence="1" id="KW-0547">Nucleotide-binding</keyword>
<dbReference type="RefSeq" id="WP_106447151.1">
    <property type="nucleotide sequence ID" value="NZ_CP027669.1"/>
</dbReference>
<dbReference type="Proteomes" id="UP000239326">
    <property type="component" value="Chromosome"/>
</dbReference>
<dbReference type="PRINTS" id="PR01590">
    <property type="entry name" value="HTHFIS"/>
</dbReference>